<evidence type="ECO:0000256" key="1">
    <source>
        <dbReference type="SAM" id="MobiDB-lite"/>
    </source>
</evidence>
<gene>
    <name evidence="3" type="ORF">SAMN05444920_1011064</name>
</gene>
<feature type="chain" id="PRO_5009287855" description="Lipoprotein" evidence="2">
    <location>
        <begin position="26"/>
        <end position="189"/>
    </location>
</feature>
<dbReference type="Proteomes" id="UP000236732">
    <property type="component" value="Unassembled WGS sequence"/>
</dbReference>
<evidence type="ECO:0008006" key="5">
    <source>
        <dbReference type="Google" id="ProtNLM"/>
    </source>
</evidence>
<keyword evidence="4" id="KW-1185">Reference proteome</keyword>
<proteinExistence type="predicted"/>
<dbReference type="EMBL" id="FNVT01000001">
    <property type="protein sequence ID" value="SEF93708.1"/>
    <property type="molecule type" value="Genomic_DNA"/>
</dbReference>
<feature type="region of interest" description="Disordered" evidence="1">
    <location>
        <begin position="22"/>
        <end position="54"/>
    </location>
</feature>
<reference evidence="3 4" key="1">
    <citation type="submission" date="2016-10" db="EMBL/GenBank/DDBJ databases">
        <authorList>
            <person name="de Groot N.N."/>
        </authorList>
    </citation>
    <scope>NUCLEOTIDE SEQUENCE [LARGE SCALE GENOMIC DNA]</scope>
    <source>
        <strain evidence="3 4">CGMCC 4.7037</strain>
    </source>
</reference>
<dbReference type="PROSITE" id="PS51257">
    <property type="entry name" value="PROKAR_LIPOPROTEIN"/>
    <property type="match status" value="1"/>
</dbReference>
<dbReference type="AlphaFoldDB" id="A0A1H5W313"/>
<accession>A0A1H5W313</accession>
<feature type="compositionally biased region" description="Basic and acidic residues" evidence="1">
    <location>
        <begin position="43"/>
        <end position="54"/>
    </location>
</feature>
<keyword evidence="2" id="KW-0732">Signal</keyword>
<name>A0A1H5W313_9ACTN</name>
<organism evidence="3 4">
    <name type="scientific">Nonomuraea solani</name>
    <dbReference type="NCBI Taxonomy" id="1144553"/>
    <lineage>
        <taxon>Bacteria</taxon>
        <taxon>Bacillati</taxon>
        <taxon>Actinomycetota</taxon>
        <taxon>Actinomycetes</taxon>
        <taxon>Streptosporangiales</taxon>
        <taxon>Streptosporangiaceae</taxon>
        <taxon>Nonomuraea</taxon>
    </lineage>
</organism>
<sequence>MRMVNRRALTGTLLLLTACGTQTPAATPSSPVPSPVPSVSEQGPRRSDIRWHGEGDPFNAEVELADGRRVAMHYRRGKGLFEQHYSPRARRWTEPRLVYRTKTEACQGIELRAFDGTVAAIADFGRYCADGEPPMESIAAVGTGDLSTWDHHLTRSFDGWEKISGRAGTVTFERGSSSLRWTRNGGFAG</sequence>
<feature type="signal peptide" evidence="2">
    <location>
        <begin position="1"/>
        <end position="25"/>
    </location>
</feature>
<evidence type="ECO:0000313" key="4">
    <source>
        <dbReference type="Proteomes" id="UP000236732"/>
    </source>
</evidence>
<evidence type="ECO:0000256" key="2">
    <source>
        <dbReference type="SAM" id="SignalP"/>
    </source>
</evidence>
<protein>
    <recommendedName>
        <fullName evidence="5">Lipoprotein</fullName>
    </recommendedName>
</protein>
<evidence type="ECO:0000313" key="3">
    <source>
        <dbReference type="EMBL" id="SEF93708.1"/>
    </source>
</evidence>